<sequence length="84" mass="9646">MSDKPYNPWREFLENVRDGNNFFRSSEYDELATYIDDIIAEVRRMRALLDGRPALNSGLVEAYHHWTAGVYESDTSAASGETKQ</sequence>
<keyword evidence="2" id="KW-1185">Reference proteome</keyword>
<dbReference type="Proteomes" id="UP000325273">
    <property type="component" value="Unassembled WGS sequence"/>
</dbReference>
<organism evidence="1 2">
    <name type="scientific">Paraburkholderia panacisoli</name>
    <dbReference type="NCBI Taxonomy" id="2603818"/>
    <lineage>
        <taxon>Bacteria</taxon>
        <taxon>Pseudomonadati</taxon>
        <taxon>Pseudomonadota</taxon>
        <taxon>Betaproteobacteria</taxon>
        <taxon>Burkholderiales</taxon>
        <taxon>Burkholderiaceae</taxon>
        <taxon>Paraburkholderia</taxon>
    </lineage>
</organism>
<dbReference type="RefSeq" id="WP_149669638.1">
    <property type="nucleotide sequence ID" value="NZ_VTUZ01000005.1"/>
</dbReference>
<evidence type="ECO:0000313" key="1">
    <source>
        <dbReference type="EMBL" id="KAA1013008.1"/>
    </source>
</evidence>
<proteinExistence type="predicted"/>
<accession>A0A5B0HD91</accession>
<gene>
    <name evidence="1" type="ORF">FVF58_09465</name>
</gene>
<reference evidence="1 2" key="1">
    <citation type="submission" date="2019-08" db="EMBL/GenBank/DDBJ databases">
        <title>Paraburkholderia sp. DCY113.</title>
        <authorList>
            <person name="Kang J."/>
        </authorList>
    </citation>
    <scope>NUCLEOTIDE SEQUENCE [LARGE SCALE GENOMIC DNA]</scope>
    <source>
        <strain evidence="1 2">DCY113</strain>
    </source>
</reference>
<comment type="caution">
    <text evidence="1">The sequence shown here is derived from an EMBL/GenBank/DDBJ whole genome shotgun (WGS) entry which is preliminary data.</text>
</comment>
<protein>
    <submittedName>
        <fullName evidence="1">Uncharacterized protein</fullName>
    </submittedName>
</protein>
<evidence type="ECO:0000313" key="2">
    <source>
        <dbReference type="Proteomes" id="UP000325273"/>
    </source>
</evidence>
<dbReference type="AlphaFoldDB" id="A0A5B0HD91"/>
<dbReference type="EMBL" id="VTUZ01000005">
    <property type="protein sequence ID" value="KAA1013008.1"/>
    <property type="molecule type" value="Genomic_DNA"/>
</dbReference>
<name>A0A5B0HD91_9BURK</name>